<keyword evidence="3" id="KW-1185">Reference proteome</keyword>
<evidence type="ECO:0000313" key="3">
    <source>
        <dbReference type="Proteomes" id="UP000675409"/>
    </source>
</evidence>
<gene>
    <name evidence="2" type="ORF">HGK34_22005</name>
</gene>
<feature type="region of interest" description="Disordered" evidence="1">
    <location>
        <begin position="1"/>
        <end position="32"/>
    </location>
</feature>
<comment type="caution">
    <text evidence="2">The sequence shown here is derived from an EMBL/GenBank/DDBJ whole genome shotgun (WGS) entry which is preliminary data.</text>
</comment>
<dbReference type="EMBL" id="JABBYC010000106">
    <property type="protein sequence ID" value="MBL0888912.1"/>
    <property type="molecule type" value="Genomic_DNA"/>
</dbReference>
<reference evidence="2 3" key="1">
    <citation type="journal article" date="2021" name="Arch. Microbiol.">
        <title>Myceligenerans indicum sp. nov., an actinobacterium isolated from mangrove sediment of Sundarbans, India.</title>
        <authorList>
            <person name="Asha K."/>
            <person name="Bhadury P."/>
        </authorList>
    </citation>
    <scope>NUCLEOTIDE SEQUENCE [LARGE SCALE GENOMIC DNA]</scope>
    <source>
        <strain evidence="2 3">I2</strain>
    </source>
</reference>
<accession>A0ABS1LRK8</accession>
<name>A0ABS1LRK8_9MICO</name>
<protein>
    <submittedName>
        <fullName evidence="2">Uncharacterized protein</fullName>
    </submittedName>
</protein>
<evidence type="ECO:0000313" key="2">
    <source>
        <dbReference type="EMBL" id="MBL0888912.1"/>
    </source>
</evidence>
<dbReference type="RefSeq" id="WP_201851529.1">
    <property type="nucleotide sequence ID" value="NZ_JABBYC010000106.1"/>
</dbReference>
<proteinExistence type="predicted"/>
<evidence type="ECO:0000256" key="1">
    <source>
        <dbReference type="SAM" id="MobiDB-lite"/>
    </source>
</evidence>
<organism evidence="2 3">
    <name type="scientific">Myceligenerans indicum</name>
    <dbReference type="NCBI Taxonomy" id="2593663"/>
    <lineage>
        <taxon>Bacteria</taxon>
        <taxon>Bacillati</taxon>
        <taxon>Actinomycetota</taxon>
        <taxon>Actinomycetes</taxon>
        <taxon>Micrococcales</taxon>
        <taxon>Promicromonosporaceae</taxon>
        <taxon>Myceligenerans</taxon>
    </lineage>
</organism>
<dbReference type="Proteomes" id="UP000675409">
    <property type="component" value="Unassembled WGS sequence"/>
</dbReference>
<sequence length="118" mass="12372">MVRRASPGGYRRRGPWLRPATSPARTRSDDPWGISMHRALTATLATSALLVPAVLVAPGAAALSRPAEHAVATSVSAMTTAASTAATAAATPADVARRWAPIHYQDVELSNLHALPVW</sequence>